<feature type="compositionally biased region" description="Basic and acidic residues" evidence="1">
    <location>
        <begin position="537"/>
        <end position="546"/>
    </location>
</feature>
<dbReference type="EMBL" id="KZ302039">
    <property type="protein sequence ID" value="PFH49101.1"/>
    <property type="molecule type" value="Genomic_DNA"/>
</dbReference>
<evidence type="ECO:0000256" key="1">
    <source>
        <dbReference type="SAM" id="MobiDB-lite"/>
    </source>
</evidence>
<sequence>MSLEIVRFLISLAHPPFVSLTGLEPEMSHSPQTTPLDTSYACIMTATMLDTYDSQMLDYPSDLDVPMNPSVSSDVWTQEEAIMDDDAIHSSHKNTFESVEIDMEDYDGAIHTEYDMLNASEHALHPQNTAEIVDVEVYDVSQVHSPAAFPQPVPAENHTAENIAVGHLAAPEADVQKEGTESVQVAYFDGYTEAQAGAEIQHSAEPHAQVESYVQPDHHQVEDYEHVEAVNAYSVVAPTGEEAAHGDVEDVKQVTHVEDSVEVSAFQEPAVALPDIPASSNHAEPFVLHQEHPRIEEVGPDESSHEAPQVTYEDPHEISEGVYIDPPPPVLLTIEIADSIEFCLFNEPSQRSTPKPSTGGAEQGEAPIHVLLQNRPTLYYEPLSSVFDALRQDTFLSGHSPLTEGELVLDAYDLQLVMPEDNCYAREVSLHDLNMLHDGQGLSGLLRLRLRLDVPRFIIRFQQLHERVARLAMENTEENAQTVLPANIVDQPHPEDGQDEVKTEFQHPESNLEIDQVHITQSETLEGVKVPETTDVEQGHEETPRDEQEENQENESNLAYVPNPDDNAEHAETTGEEHGPTTETCEIVGAVTDTYEESTEESAENQEDGQEVETIHGETSVNEEAPAEVLPRTATPPSTHEHVPLDRNTDQNYDAEESGADLAEENHVTDYTDVDAQGDSEFNEDDLHNYDKPAPEVAGEEVPTEQPIEQNDEHGNVEPEEWYDDLDGEGEPDTTWDYEAEEQEQDDGTSIESSVTLSSKLSSKRSFHELDDEVDEEVSDQTLGSCT</sequence>
<feature type="compositionally biased region" description="Basic and acidic residues" evidence="1">
    <location>
        <begin position="492"/>
        <end position="504"/>
    </location>
</feature>
<feature type="compositionally biased region" description="Acidic residues" evidence="1">
    <location>
        <begin position="672"/>
        <end position="684"/>
    </location>
</feature>
<feature type="compositionally biased region" description="Acidic residues" evidence="1">
    <location>
        <begin position="718"/>
        <end position="749"/>
    </location>
</feature>
<dbReference type="STRING" id="703135.A0A2A9NLA7"/>
<feature type="compositionally biased region" description="Acidic residues" evidence="1">
    <location>
        <begin position="594"/>
        <end position="611"/>
    </location>
</feature>
<proteinExistence type="predicted"/>
<gene>
    <name evidence="2" type="ORF">AMATHDRAFT_48975</name>
</gene>
<dbReference type="OrthoDB" id="2507795at2759"/>
<feature type="region of interest" description="Disordered" evidence="1">
    <location>
        <begin position="519"/>
        <end position="787"/>
    </location>
</feature>
<feature type="compositionally biased region" description="Acidic residues" evidence="1">
    <location>
        <begin position="653"/>
        <end position="663"/>
    </location>
</feature>
<name>A0A2A9NLA7_9AGAR</name>
<protein>
    <submittedName>
        <fullName evidence="2">Uncharacterized protein</fullName>
    </submittedName>
</protein>
<feature type="compositionally biased region" description="Acidic residues" evidence="1">
    <location>
        <begin position="770"/>
        <end position="779"/>
    </location>
</feature>
<feature type="compositionally biased region" description="Basic and acidic residues" evidence="1">
    <location>
        <begin position="639"/>
        <end position="649"/>
    </location>
</feature>
<organism evidence="2 3">
    <name type="scientific">Amanita thiersii Skay4041</name>
    <dbReference type="NCBI Taxonomy" id="703135"/>
    <lineage>
        <taxon>Eukaryota</taxon>
        <taxon>Fungi</taxon>
        <taxon>Dikarya</taxon>
        <taxon>Basidiomycota</taxon>
        <taxon>Agaricomycotina</taxon>
        <taxon>Agaricomycetes</taxon>
        <taxon>Agaricomycetidae</taxon>
        <taxon>Agaricales</taxon>
        <taxon>Pluteineae</taxon>
        <taxon>Amanitaceae</taxon>
        <taxon>Amanita</taxon>
    </lineage>
</organism>
<feature type="compositionally biased region" description="Basic and acidic residues" evidence="1">
    <location>
        <begin position="567"/>
        <end position="580"/>
    </location>
</feature>
<dbReference type="InterPro" id="IPR018822">
    <property type="entry name" value="UPF0646"/>
</dbReference>
<feature type="compositionally biased region" description="Basic and acidic residues" evidence="1">
    <location>
        <begin position="685"/>
        <end position="694"/>
    </location>
</feature>
<keyword evidence="3" id="KW-1185">Reference proteome</keyword>
<dbReference type="AlphaFoldDB" id="A0A2A9NLA7"/>
<accession>A0A2A9NLA7</accession>
<dbReference type="Proteomes" id="UP000242287">
    <property type="component" value="Unassembled WGS sequence"/>
</dbReference>
<evidence type="ECO:0000313" key="3">
    <source>
        <dbReference type="Proteomes" id="UP000242287"/>
    </source>
</evidence>
<dbReference type="Pfam" id="PF10336">
    <property type="entry name" value="DUF2420"/>
    <property type="match status" value="1"/>
</dbReference>
<feature type="compositionally biased region" description="Low complexity" evidence="1">
    <location>
        <begin position="750"/>
        <end position="761"/>
    </location>
</feature>
<feature type="region of interest" description="Disordered" evidence="1">
    <location>
        <begin position="484"/>
        <end position="504"/>
    </location>
</feature>
<reference evidence="2 3" key="1">
    <citation type="submission" date="2014-02" db="EMBL/GenBank/DDBJ databases">
        <title>Transposable element dynamics among asymbiotic and ectomycorrhizal Amanita fungi.</title>
        <authorList>
            <consortium name="DOE Joint Genome Institute"/>
            <person name="Hess J."/>
            <person name="Skrede I."/>
            <person name="Wolfe B."/>
            <person name="LaButti K."/>
            <person name="Ohm R.A."/>
            <person name="Grigoriev I.V."/>
            <person name="Pringle A."/>
        </authorList>
    </citation>
    <scope>NUCLEOTIDE SEQUENCE [LARGE SCALE GENOMIC DNA]</scope>
    <source>
        <strain evidence="2 3">SKay4041</strain>
    </source>
</reference>
<evidence type="ECO:0000313" key="2">
    <source>
        <dbReference type="EMBL" id="PFH49101.1"/>
    </source>
</evidence>